<organism evidence="2 3">
    <name type="scientific">Actinomadura verrucosospora</name>
    <dbReference type="NCBI Taxonomy" id="46165"/>
    <lineage>
        <taxon>Bacteria</taxon>
        <taxon>Bacillati</taxon>
        <taxon>Actinomycetota</taxon>
        <taxon>Actinomycetes</taxon>
        <taxon>Streptosporangiales</taxon>
        <taxon>Thermomonosporaceae</taxon>
        <taxon>Actinomadura</taxon>
    </lineage>
</organism>
<dbReference type="EMBL" id="CP053892">
    <property type="protein sequence ID" value="QKG20118.1"/>
    <property type="molecule type" value="Genomic_DNA"/>
</dbReference>
<keyword evidence="3" id="KW-1185">Reference proteome</keyword>
<accession>A0A7D3VQ91</accession>
<sequence length="204" mass="22589">MRAQLGKRRPQHRRPRSATKPTPLSYRPCNAVSGNPFEWGGASLAGPGAEDAVRHLITDALTRGREHAIELVLTRPDACRLLGIAADDLQNERVPGLTLTDDAQQADAHLRRPGFSRRLLITYDGRDENPHSQTQQAERSAVLTVATTTRPSAQISADGEIAPCPPSRRTTAEPHTRVQLLPRPDAREQLLALPTLGRRRRFER</sequence>
<dbReference type="Proteomes" id="UP000501240">
    <property type="component" value="Chromosome"/>
</dbReference>
<evidence type="ECO:0000313" key="2">
    <source>
        <dbReference type="EMBL" id="QKG20118.1"/>
    </source>
</evidence>
<feature type="region of interest" description="Disordered" evidence="1">
    <location>
        <begin position="152"/>
        <end position="186"/>
    </location>
</feature>
<evidence type="ECO:0000256" key="1">
    <source>
        <dbReference type="SAM" id="MobiDB-lite"/>
    </source>
</evidence>
<gene>
    <name evidence="2" type="ORF">ACTIVE_1754</name>
</gene>
<name>A0A7D3VQ91_ACTVE</name>
<evidence type="ECO:0000313" key="3">
    <source>
        <dbReference type="Proteomes" id="UP000501240"/>
    </source>
</evidence>
<proteinExistence type="predicted"/>
<feature type="region of interest" description="Disordered" evidence="1">
    <location>
        <begin position="1"/>
        <end position="27"/>
    </location>
</feature>
<feature type="compositionally biased region" description="Basic residues" evidence="1">
    <location>
        <begin position="1"/>
        <end position="17"/>
    </location>
</feature>
<dbReference type="AlphaFoldDB" id="A0A7D3VQ91"/>
<reference evidence="2 3" key="1">
    <citation type="submission" date="2020-05" db="EMBL/GenBank/DDBJ databases">
        <title>Actinomadura verrucosospora NRRL-B18236 (PFL_A860) Genome sequencing and assembly.</title>
        <authorList>
            <person name="Samborskyy M."/>
        </authorList>
    </citation>
    <scope>NUCLEOTIDE SEQUENCE [LARGE SCALE GENOMIC DNA]</scope>
    <source>
        <strain evidence="2 3">NRRL:B18236</strain>
    </source>
</reference>
<protein>
    <submittedName>
        <fullName evidence="2">Uncharacterized protein</fullName>
    </submittedName>
</protein>